<reference evidence="2" key="1">
    <citation type="submission" date="2021-01" db="EMBL/GenBank/DDBJ databases">
        <title>Chromosome-level genome assembly of a human fungal pathogen reveals clustering of transcriptionally co-regulated genes.</title>
        <authorList>
            <person name="Voorhies M."/>
            <person name="Cohen S."/>
            <person name="Shea T.P."/>
            <person name="Petrus S."/>
            <person name="Munoz J.F."/>
            <person name="Poplawski S."/>
            <person name="Goldman W.E."/>
            <person name="Michael T."/>
            <person name="Cuomo C.A."/>
            <person name="Sil A."/>
            <person name="Beyhan S."/>
        </authorList>
    </citation>
    <scope>NUCLEOTIDE SEQUENCE</scope>
    <source>
        <strain evidence="2">WU24</strain>
    </source>
</reference>
<name>A0A8A1LYW7_AJECA</name>
<organism evidence="2 3">
    <name type="scientific">Ajellomyces capsulatus</name>
    <name type="common">Darling's disease fungus</name>
    <name type="synonym">Histoplasma capsulatum</name>
    <dbReference type="NCBI Taxonomy" id="5037"/>
    <lineage>
        <taxon>Eukaryota</taxon>
        <taxon>Fungi</taxon>
        <taxon>Dikarya</taxon>
        <taxon>Ascomycota</taxon>
        <taxon>Pezizomycotina</taxon>
        <taxon>Eurotiomycetes</taxon>
        <taxon>Eurotiomycetidae</taxon>
        <taxon>Onygenales</taxon>
        <taxon>Ajellomycetaceae</taxon>
        <taxon>Histoplasma</taxon>
    </lineage>
</organism>
<proteinExistence type="predicted"/>
<feature type="compositionally biased region" description="Basic and acidic residues" evidence="1">
    <location>
        <begin position="1"/>
        <end position="14"/>
    </location>
</feature>
<protein>
    <submittedName>
        <fullName evidence="2">M protein repeat protein</fullName>
    </submittedName>
</protein>
<dbReference type="Proteomes" id="UP000663671">
    <property type="component" value="Chromosome 2"/>
</dbReference>
<evidence type="ECO:0000313" key="3">
    <source>
        <dbReference type="Proteomes" id="UP000663671"/>
    </source>
</evidence>
<dbReference type="VEuPathDB" id="FungiDB:I7I51_08371"/>
<accession>A0A8A1LYW7</accession>
<sequence length="284" mass="31165">MADVEDKAKAEKLAAAKKRVAQLQKQQAKARKKGAGAAEQDKKGEAASALTKTDETEAPPSTSSPPPVQEEEQQQQEQEEPSSQSPIAPRAPESDETPEPELFAPAPTKEVTTGESPSTRTPHARKQSLSVQSKLRSSDFRRTSVSQQTGAQPVAPSSNVKSPTLPPLNPDGDAVPEVFRKQALRLEELERENRRLERELEEAGARWKKSEEKLEDLGDARVELVEVQDRLGRAEKRAEEVERLKAEITVLQRQNAQLHSKSRTNSGAPGNSESPQNIELARPA</sequence>
<dbReference type="OrthoDB" id="5413982at2759"/>
<feature type="region of interest" description="Disordered" evidence="1">
    <location>
        <begin position="254"/>
        <end position="284"/>
    </location>
</feature>
<dbReference type="EMBL" id="CP069109">
    <property type="protein sequence ID" value="QSS58941.1"/>
    <property type="molecule type" value="Genomic_DNA"/>
</dbReference>
<feature type="region of interest" description="Disordered" evidence="1">
    <location>
        <begin position="1"/>
        <end position="175"/>
    </location>
</feature>
<feature type="compositionally biased region" description="Polar residues" evidence="1">
    <location>
        <begin position="143"/>
        <end position="162"/>
    </location>
</feature>
<evidence type="ECO:0000313" key="2">
    <source>
        <dbReference type="EMBL" id="QSS58941.1"/>
    </source>
</evidence>
<feature type="compositionally biased region" description="Polar residues" evidence="1">
    <location>
        <begin position="110"/>
        <end position="135"/>
    </location>
</feature>
<evidence type="ECO:0000256" key="1">
    <source>
        <dbReference type="SAM" id="MobiDB-lite"/>
    </source>
</evidence>
<feature type="compositionally biased region" description="Acidic residues" evidence="1">
    <location>
        <begin position="69"/>
        <end position="80"/>
    </location>
</feature>
<gene>
    <name evidence="2" type="ORF">I7I51_08371</name>
</gene>
<dbReference type="AlphaFoldDB" id="A0A8A1LYW7"/>
<feature type="compositionally biased region" description="Polar residues" evidence="1">
    <location>
        <begin position="254"/>
        <end position="277"/>
    </location>
</feature>